<dbReference type="EMBL" id="JAGSOG010000035">
    <property type="protein sequence ID" value="MBR7833631.1"/>
    <property type="molecule type" value="Genomic_DNA"/>
</dbReference>
<sequence>MDCLDERGQVLFEPNGRGGGAYIDCWFLDSPSLAAWLKTWLTGTAGHSLDLGPHEVMYSQPCSHTAARLSGKLLHTTCGQPDQSVQKPHDRLDRL</sequence>
<evidence type="ECO:0000313" key="2">
    <source>
        <dbReference type="Proteomes" id="UP000675781"/>
    </source>
</evidence>
<dbReference type="RefSeq" id="WP_212528150.1">
    <property type="nucleotide sequence ID" value="NZ_JAGSOG010000035.1"/>
</dbReference>
<reference evidence="1" key="1">
    <citation type="submission" date="2021-04" db="EMBL/GenBank/DDBJ databases">
        <title>Genome based classification of Actinospica acidithermotolerans sp. nov., an actinobacterium isolated from an Indonesian hot spring.</title>
        <authorList>
            <person name="Kusuma A.B."/>
            <person name="Putra K.E."/>
            <person name="Nafisah S."/>
            <person name="Loh J."/>
            <person name="Nouioui I."/>
            <person name="Goodfellow M."/>
        </authorList>
    </citation>
    <scope>NUCLEOTIDE SEQUENCE</scope>
    <source>
        <strain evidence="1">CSCA 57</strain>
    </source>
</reference>
<keyword evidence="2" id="KW-1185">Reference proteome</keyword>
<proteinExistence type="predicted"/>
<evidence type="ECO:0000313" key="1">
    <source>
        <dbReference type="EMBL" id="MBR7833631.1"/>
    </source>
</evidence>
<name>A0A941EM33_9ACTN</name>
<gene>
    <name evidence="1" type="ORF">KDL01_10170</name>
</gene>
<dbReference type="Proteomes" id="UP000675781">
    <property type="component" value="Unassembled WGS sequence"/>
</dbReference>
<organism evidence="1 2">
    <name type="scientific">Actinospica durhamensis</name>
    <dbReference type="NCBI Taxonomy" id="1508375"/>
    <lineage>
        <taxon>Bacteria</taxon>
        <taxon>Bacillati</taxon>
        <taxon>Actinomycetota</taxon>
        <taxon>Actinomycetes</taxon>
        <taxon>Catenulisporales</taxon>
        <taxon>Actinospicaceae</taxon>
        <taxon>Actinospica</taxon>
    </lineage>
</organism>
<comment type="caution">
    <text evidence="1">The sequence shown here is derived from an EMBL/GenBank/DDBJ whole genome shotgun (WGS) entry which is preliminary data.</text>
</comment>
<accession>A0A941EM33</accession>
<dbReference type="AlphaFoldDB" id="A0A941EM33"/>
<protein>
    <submittedName>
        <fullName evidence="1">Uncharacterized protein</fullName>
    </submittedName>
</protein>